<dbReference type="AlphaFoldDB" id="A0A5J6ZB90"/>
<dbReference type="InterPro" id="IPR001330">
    <property type="entry name" value="Prenyltrans"/>
</dbReference>
<keyword evidence="3" id="KW-0472">Membrane</keyword>
<dbReference type="EMBL" id="CP045032">
    <property type="protein sequence ID" value="QFQ02807.1"/>
    <property type="molecule type" value="Genomic_DNA"/>
</dbReference>
<name>A0A5J6ZB90_9CORY</name>
<feature type="signal peptide" evidence="4">
    <location>
        <begin position="1"/>
        <end position="36"/>
    </location>
</feature>
<organism evidence="6 7">
    <name type="scientific">Corynebacterium urogenitale</name>
    <dbReference type="NCBI Taxonomy" id="2487892"/>
    <lineage>
        <taxon>Bacteria</taxon>
        <taxon>Bacillati</taxon>
        <taxon>Actinomycetota</taxon>
        <taxon>Actinomycetes</taxon>
        <taxon>Mycobacteriales</taxon>
        <taxon>Corynebacteriaceae</taxon>
        <taxon>Corynebacterium</taxon>
    </lineage>
</organism>
<accession>A0A5J6ZB90</accession>
<evidence type="ECO:0000313" key="6">
    <source>
        <dbReference type="EMBL" id="QFQ02807.1"/>
    </source>
</evidence>
<keyword evidence="7" id="KW-1185">Reference proteome</keyword>
<dbReference type="Proteomes" id="UP000326711">
    <property type="component" value="Chromosome"/>
</dbReference>
<keyword evidence="3" id="KW-0812">Transmembrane</keyword>
<keyword evidence="3" id="KW-1133">Transmembrane helix</keyword>
<protein>
    <submittedName>
        <fullName evidence="6">Prenyltransferase and squalene oxidase repeat protein</fullName>
    </submittedName>
</protein>
<evidence type="ECO:0000259" key="5">
    <source>
        <dbReference type="Pfam" id="PF00432"/>
    </source>
</evidence>
<proteinExistence type="predicted"/>
<evidence type="ECO:0000256" key="2">
    <source>
        <dbReference type="SAM" id="MobiDB-lite"/>
    </source>
</evidence>
<sequence length="387" mass="39848" precursor="true">MTSTRVRSLLGHGTKYTVFAAGTALALCSVAGPSAAAVDSSTPAGAAADYLLRDAAAPNGHFMGEYDGEKFDDIGLNIDAAFATAAGGATKQDAESIVKYTSDHIAEYTAGGAGAMGKALAYATLVGEDPNSIDEVDLLQGLKDLQQEDGSFKAKADGKETLDSTNQAWVVLGLFRAGQLEGGATHPAVTYLASLQCEDGSFRDYANKCSGETDPTGFAVQVLAAVGANDEAAKGAEFLEEQQGDKGGVKTSWAPENANSTALAAMALSSAERQDQAKEAEKFLQGLQLDDSAPEAVRGGVASNEEELGETAEPNDTLRRNTTQAALALAGQNYATVEFTDTPSDSAQASEEANGMPTWGIVAIAIGVLAVLTGGVFAVRKNSQSKK</sequence>
<keyword evidence="4" id="KW-0732">Signal</keyword>
<dbReference type="GO" id="GO:0016740">
    <property type="term" value="F:transferase activity"/>
    <property type="evidence" value="ECO:0007669"/>
    <property type="project" value="UniProtKB-KW"/>
</dbReference>
<gene>
    <name evidence="6" type="ORF">CUROG_07270</name>
</gene>
<evidence type="ECO:0000313" key="7">
    <source>
        <dbReference type="Proteomes" id="UP000326711"/>
    </source>
</evidence>
<reference evidence="7" key="1">
    <citation type="submission" date="2019-10" db="EMBL/GenBank/DDBJ databases">
        <title>Complete genome sequence of Corynebacterium urogenitalis DSM 108747, isolated from the genital tract of a cow.</title>
        <authorList>
            <person name="Ruckert C."/>
            <person name="Ballas P."/>
            <person name="Wagener K."/>
            <person name="Drillich M."/>
            <person name="Kaempfer P."/>
            <person name="Busse H.-J."/>
            <person name="Ehling-Schulz M."/>
        </authorList>
    </citation>
    <scope>NUCLEOTIDE SEQUENCE [LARGE SCALE GENOMIC DNA]</scope>
    <source>
        <strain evidence="7">LMM 1652</strain>
    </source>
</reference>
<feature type="chain" id="PRO_5023805275" evidence="4">
    <location>
        <begin position="37"/>
        <end position="387"/>
    </location>
</feature>
<keyword evidence="1" id="KW-0677">Repeat</keyword>
<dbReference type="RefSeq" id="WP_161595735.1">
    <property type="nucleotide sequence ID" value="NZ_CP045032.1"/>
</dbReference>
<dbReference type="Pfam" id="PF00432">
    <property type="entry name" value="Prenyltrans"/>
    <property type="match status" value="1"/>
</dbReference>
<dbReference type="Gene3D" id="1.50.10.20">
    <property type="match status" value="1"/>
</dbReference>
<dbReference type="SUPFAM" id="SSF48239">
    <property type="entry name" value="Terpenoid cyclases/Protein prenyltransferases"/>
    <property type="match status" value="1"/>
</dbReference>
<dbReference type="KEGG" id="cuo:CUROG_07270"/>
<evidence type="ECO:0000256" key="1">
    <source>
        <dbReference type="ARBA" id="ARBA00022737"/>
    </source>
</evidence>
<evidence type="ECO:0000256" key="4">
    <source>
        <dbReference type="SAM" id="SignalP"/>
    </source>
</evidence>
<evidence type="ECO:0000256" key="3">
    <source>
        <dbReference type="SAM" id="Phobius"/>
    </source>
</evidence>
<feature type="domain" description="Prenyltransferase alpha-alpha toroid" evidence="5">
    <location>
        <begin position="119"/>
        <end position="204"/>
    </location>
</feature>
<dbReference type="InterPro" id="IPR008930">
    <property type="entry name" value="Terpenoid_cyclase/PrenylTrfase"/>
</dbReference>
<feature type="region of interest" description="Disordered" evidence="2">
    <location>
        <begin position="294"/>
        <end position="319"/>
    </location>
</feature>
<feature type="transmembrane region" description="Helical" evidence="3">
    <location>
        <begin position="359"/>
        <end position="379"/>
    </location>
</feature>
<keyword evidence="6" id="KW-0808">Transferase</keyword>